<gene>
    <name evidence="2" type="primary">NCL1_34639</name>
    <name evidence="2" type="ORF">NPIL_697501</name>
</gene>
<accession>A0A8X6MIP7</accession>
<keyword evidence="3" id="KW-1185">Reference proteome</keyword>
<feature type="signal peptide" evidence="1">
    <location>
        <begin position="1"/>
        <end position="18"/>
    </location>
</feature>
<evidence type="ECO:0000256" key="1">
    <source>
        <dbReference type="SAM" id="SignalP"/>
    </source>
</evidence>
<keyword evidence="1" id="KW-0732">Signal</keyword>
<feature type="chain" id="PRO_5036498137" evidence="1">
    <location>
        <begin position="19"/>
        <end position="196"/>
    </location>
</feature>
<reference evidence="2" key="1">
    <citation type="submission" date="2020-08" db="EMBL/GenBank/DDBJ databases">
        <title>Multicomponent nature underlies the extraordinary mechanical properties of spider dragline silk.</title>
        <authorList>
            <person name="Kono N."/>
            <person name="Nakamura H."/>
            <person name="Mori M."/>
            <person name="Yoshida Y."/>
            <person name="Ohtoshi R."/>
            <person name="Malay A.D."/>
            <person name="Moran D.A.P."/>
            <person name="Tomita M."/>
            <person name="Numata K."/>
            <person name="Arakawa K."/>
        </authorList>
    </citation>
    <scope>NUCLEOTIDE SEQUENCE</scope>
</reference>
<dbReference type="OrthoDB" id="6421015at2759"/>
<evidence type="ECO:0000313" key="2">
    <source>
        <dbReference type="EMBL" id="GFS59742.1"/>
    </source>
</evidence>
<proteinExistence type="predicted"/>
<dbReference type="Proteomes" id="UP000887013">
    <property type="component" value="Unassembled WGS sequence"/>
</dbReference>
<organism evidence="2 3">
    <name type="scientific">Nephila pilipes</name>
    <name type="common">Giant wood spider</name>
    <name type="synonym">Nephila maculata</name>
    <dbReference type="NCBI Taxonomy" id="299642"/>
    <lineage>
        <taxon>Eukaryota</taxon>
        <taxon>Metazoa</taxon>
        <taxon>Ecdysozoa</taxon>
        <taxon>Arthropoda</taxon>
        <taxon>Chelicerata</taxon>
        <taxon>Arachnida</taxon>
        <taxon>Araneae</taxon>
        <taxon>Araneomorphae</taxon>
        <taxon>Entelegynae</taxon>
        <taxon>Araneoidea</taxon>
        <taxon>Nephilidae</taxon>
        <taxon>Nephila</taxon>
    </lineage>
</organism>
<protein>
    <submittedName>
        <fullName evidence="2">Uncharacterized protein</fullName>
    </submittedName>
</protein>
<dbReference type="EMBL" id="BMAW01047224">
    <property type="protein sequence ID" value="GFS59742.1"/>
    <property type="molecule type" value="Genomic_DNA"/>
</dbReference>
<comment type="caution">
    <text evidence="2">The sequence shown here is derived from an EMBL/GenBank/DDBJ whole genome shotgun (WGS) entry which is preliminary data.</text>
</comment>
<sequence length="196" mass="22459">MKILCVVLMAGILGVVSSDMWCMQKWLTECILNAGSETPVCNALKKANECIRSGAIFCDVENSVLVQNYLNTNDEICREGSIMFEMYLKHESCVFQDEANFECMLPAFLKIRKLNRRKSNYNDEVQKILCKYQDRGYECIDNSVLERCGEEALMFKRNYSNPEVAFSREACSLIKENVVYGTALDPRHQRDSNTVT</sequence>
<evidence type="ECO:0000313" key="3">
    <source>
        <dbReference type="Proteomes" id="UP000887013"/>
    </source>
</evidence>
<dbReference type="AlphaFoldDB" id="A0A8X6MIP7"/>
<name>A0A8X6MIP7_NEPPI</name>